<dbReference type="PRINTS" id="PR01415">
    <property type="entry name" value="ANKYRIN"/>
</dbReference>
<feature type="domain" description="GPI inositol-deacylase winged helix" evidence="3">
    <location>
        <begin position="392"/>
        <end position="463"/>
    </location>
</feature>
<dbReference type="GeneID" id="93579536"/>
<evidence type="ECO:0000256" key="2">
    <source>
        <dbReference type="PROSITE-ProRule" id="PRU00023"/>
    </source>
</evidence>
<sequence length="1119" mass="126853">MEASGLMNELPTVVIRGICDYCDSHKHDEWQGFAALAAAAYAKNLLTTIPPKKGIVIQEQEPNFTAGERACLKKLNMPSPEEVLNSLKRKKGNRTPGTCSWFLESNQFKSWFRRDESVISSVEGNVLWLYGNPGIGKSTMAMTLAEAIPSKSYFADEHDILSFFFCEAGIEGKEEATSILKGLIYQIVNVYPAYLRRVMKIYEVRGEGLFASFDALWALLVGFGRTATGPEIYYIIDALDECEPQSREILFDQIVQSFSETGITGSEPSKLHLLITSRPYPELKSRLSAFRCVDLGLFKEVKSDLKAMIKSAVKDLAKRNNYTPCVAQQVSHILEERADGTFLWVGLAYNEIKFLQSRKAVDKLQSFPKGLYSLYRNLLDAATAGNSDDYSMIQKIMEIVAFAKRPLTIAEIAEACRLYLDSDLSSRLQFTREVIDLCHFLVFIDDGHVRMLHRSVQEFLMMEIEDIKPARSNCALSGRCIEVILQHCRPDSNPSEVENSHAFLAYSVLHWPEHAALGRTELTLPNEQENFFIDHLGAWRWWLNQYNYLAGGIWNHLDRDVSAIHVAARWGILPLISFLRDNLEVKDTQGRTPLLIAAENSQLEAIYLLVKSGALVEMVNNEHQNVLHIICMSNAYIDWKIIRFLLDKGVSQYECDEDNMTPFFYAVGNLNKELVRLFLQNGFAVNTQIERWSWPGRTTMSLKKYIAPREKFRDIIESRLTALHFSALNGCFEMAEFLMQHGANPNARSQLGDTPLHLAIRSQLLGRECHDAWTSGRYAVEFLTETVTDFESEEASEISRIIDEARTRIVETLVESQTTDVNIANDCGDYPQHVIEFRKHYALSILSKLLENGADISRLNASRQTCLHLASKTGNLGVVRRLVEEGQDILLEDIHGLSPFHYALKEGYLDVLQYMSKACDKALSEVWHTLDRHGRTPLHHHVSSIFCDIDLVDSLMQLGCDINQADAEQNSTLGLYVGSFRLGVERQIFSHLVQKGADPLWVNGRRQNLAHLLMRHRGADKDIFEEMLSCGLDPAAQDVDGKTFMHHGAIHGAFTEELVEFLRYKGVLDLQTRDSTGKTPLDYAQEKAHQKFPDDSLLHFEQKWEKSFNVLTAFARTLA</sequence>
<feature type="repeat" description="ANK" evidence="2">
    <location>
        <begin position="718"/>
        <end position="750"/>
    </location>
</feature>
<dbReference type="Gene3D" id="3.40.50.300">
    <property type="entry name" value="P-loop containing nucleotide triphosphate hydrolases"/>
    <property type="match status" value="1"/>
</dbReference>
<dbReference type="SUPFAM" id="SSF53167">
    <property type="entry name" value="Purine and uridine phosphorylases"/>
    <property type="match status" value="1"/>
</dbReference>
<evidence type="ECO:0000256" key="1">
    <source>
        <dbReference type="ARBA" id="ARBA00022737"/>
    </source>
</evidence>
<dbReference type="PANTHER" id="PTHR10039:SF14">
    <property type="entry name" value="NACHT DOMAIN-CONTAINING PROTEIN"/>
    <property type="match status" value="1"/>
</dbReference>
<dbReference type="EMBL" id="KV878724">
    <property type="protein sequence ID" value="OJJ65536.1"/>
    <property type="molecule type" value="Genomic_DNA"/>
</dbReference>
<dbReference type="STRING" id="767769.A0A1L9U1G6"/>
<accession>A0A1L9U1G6</accession>
<reference evidence="6" key="1">
    <citation type="journal article" date="2017" name="Genome Biol.">
        <title>Comparative genomics reveals high biological diversity and specific adaptations in the industrially and medically important fungal genus Aspergillus.</title>
        <authorList>
            <person name="de Vries R.P."/>
            <person name="Riley R."/>
            <person name="Wiebenga A."/>
            <person name="Aguilar-Osorio G."/>
            <person name="Amillis S."/>
            <person name="Uchima C.A."/>
            <person name="Anderluh G."/>
            <person name="Asadollahi M."/>
            <person name="Askin M."/>
            <person name="Barry K."/>
            <person name="Battaglia E."/>
            <person name="Bayram O."/>
            <person name="Benocci T."/>
            <person name="Braus-Stromeyer S.A."/>
            <person name="Caldana C."/>
            <person name="Canovas D."/>
            <person name="Cerqueira G.C."/>
            <person name="Chen F."/>
            <person name="Chen W."/>
            <person name="Choi C."/>
            <person name="Clum A."/>
            <person name="Dos Santos R.A."/>
            <person name="Damasio A.R."/>
            <person name="Diallinas G."/>
            <person name="Emri T."/>
            <person name="Fekete E."/>
            <person name="Flipphi M."/>
            <person name="Freyberg S."/>
            <person name="Gallo A."/>
            <person name="Gournas C."/>
            <person name="Habgood R."/>
            <person name="Hainaut M."/>
            <person name="Harispe M.L."/>
            <person name="Henrissat B."/>
            <person name="Hilden K.S."/>
            <person name="Hope R."/>
            <person name="Hossain A."/>
            <person name="Karabika E."/>
            <person name="Karaffa L."/>
            <person name="Karanyi Z."/>
            <person name="Krasevec N."/>
            <person name="Kuo A."/>
            <person name="Kusch H."/>
            <person name="LaButti K."/>
            <person name="Lagendijk E.L."/>
            <person name="Lapidus A."/>
            <person name="Levasseur A."/>
            <person name="Lindquist E."/>
            <person name="Lipzen A."/>
            <person name="Logrieco A.F."/>
            <person name="MacCabe A."/>
            <person name="Maekelae M.R."/>
            <person name="Malavazi I."/>
            <person name="Melin P."/>
            <person name="Meyer V."/>
            <person name="Mielnichuk N."/>
            <person name="Miskei M."/>
            <person name="Molnar A.P."/>
            <person name="Mule G."/>
            <person name="Ngan C.Y."/>
            <person name="Orejas M."/>
            <person name="Orosz E."/>
            <person name="Ouedraogo J.P."/>
            <person name="Overkamp K.M."/>
            <person name="Park H.-S."/>
            <person name="Perrone G."/>
            <person name="Piumi F."/>
            <person name="Punt P.J."/>
            <person name="Ram A.F."/>
            <person name="Ramon A."/>
            <person name="Rauscher S."/>
            <person name="Record E."/>
            <person name="Riano-Pachon D.M."/>
            <person name="Robert V."/>
            <person name="Roehrig J."/>
            <person name="Ruller R."/>
            <person name="Salamov A."/>
            <person name="Salih N.S."/>
            <person name="Samson R.A."/>
            <person name="Sandor E."/>
            <person name="Sanguinetti M."/>
            <person name="Schuetze T."/>
            <person name="Sepcic K."/>
            <person name="Shelest E."/>
            <person name="Sherlock G."/>
            <person name="Sophianopoulou V."/>
            <person name="Squina F.M."/>
            <person name="Sun H."/>
            <person name="Susca A."/>
            <person name="Todd R.B."/>
            <person name="Tsang A."/>
            <person name="Unkles S.E."/>
            <person name="van de Wiele N."/>
            <person name="van Rossen-Uffink D."/>
            <person name="Oliveira J.V."/>
            <person name="Vesth T.C."/>
            <person name="Visser J."/>
            <person name="Yu J.-H."/>
            <person name="Zhou M."/>
            <person name="Andersen M.R."/>
            <person name="Archer D.B."/>
            <person name="Baker S.E."/>
            <person name="Benoit I."/>
            <person name="Brakhage A.A."/>
            <person name="Braus G.H."/>
            <person name="Fischer R."/>
            <person name="Frisvad J.C."/>
            <person name="Goldman G.H."/>
            <person name="Houbraken J."/>
            <person name="Oakley B."/>
            <person name="Pocsi I."/>
            <person name="Scazzocchio C."/>
            <person name="Seiboth B."/>
            <person name="vanKuyk P.A."/>
            <person name="Wortman J."/>
            <person name="Dyer P.S."/>
            <person name="Grigoriev I.V."/>
        </authorList>
    </citation>
    <scope>NUCLEOTIDE SEQUENCE [LARGE SCALE GENOMIC DNA]</scope>
    <source>
        <strain evidence="6">CBS 101740 / IMI 381727 / IBT 21946</strain>
    </source>
</reference>
<evidence type="ECO:0000259" key="4">
    <source>
        <dbReference type="Pfam" id="PF24883"/>
    </source>
</evidence>
<dbReference type="PROSITE" id="PS50088">
    <property type="entry name" value="ANK_REPEAT"/>
    <property type="match status" value="4"/>
</dbReference>
<feature type="repeat" description="ANK" evidence="2">
    <location>
        <begin position="862"/>
        <end position="894"/>
    </location>
</feature>
<dbReference type="SUPFAM" id="SSF48403">
    <property type="entry name" value="Ankyrin repeat"/>
    <property type="match status" value="3"/>
</dbReference>
<protein>
    <submittedName>
        <fullName evidence="5">Uncharacterized protein</fullName>
    </submittedName>
</protein>
<dbReference type="Gene3D" id="3.40.50.1580">
    <property type="entry name" value="Nucleoside phosphorylase domain"/>
    <property type="match status" value="1"/>
</dbReference>
<dbReference type="InterPro" id="IPR036770">
    <property type="entry name" value="Ankyrin_rpt-contain_sf"/>
</dbReference>
<dbReference type="Gene3D" id="1.25.40.20">
    <property type="entry name" value="Ankyrin repeat-containing domain"/>
    <property type="match status" value="3"/>
</dbReference>
<dbReference type="Pfam" id="PF24883">
    <property type="entry name" value="NPHP3_N"/>
    <property type="match status" value="1"/>
</dbReference>
<feature type="domain" description="Nephrocystin 3-like N-terminal" evidence="4">
    <location>
        <begin position="97"/>
        <end position="278"/>
    </location>
</feature>
<evidence type="ECO:0000313" key="5">
    <source>
        <dbReference type="EMBL" id="OJJ65536.1"/>
    </source>
</evidence>
<feature type="repeat" description="ANK" evidence="2">
    <location>
        <begin position="933"/>
        <end position="967"/>
    </location>
</feature>
<dbReference type="SMART" id="SM00248">
    <property type="entry name" value="ANK"/>
    <property type="match status" value="10"/>
</dbReference>
<keyword evidence="1" id="KW-0677">Repeat</keyword>
<dbReference type="InterPro" id="IPR054471">
    <property type="entry name" value="GPIID_WHD"/>
</dbReference>
<keyword evidence="2" id="KW-0040">ANK repeat</keyword>
<dbReference type="Pfam" id="PF22939">
    <property type="entry name" value="WHD_GPIID"/>
    <property type="match status" value="1"/>
</dbReference>
<evidence type="ECO:0000259" key="3">
    <source>
        <dbReference type="Pfam" id="PF22939"/>
    </source>
</evidence>
<dbReference type="OMA" id="IHVAARW"/>
<dbReference type="OrthoDB" id="1577640at2759"/>
<dbReference type="InterPro" id="IPR027417">
    <property type="entry name" value="P-loop_NTPase"/>
</dbReference>
<dbReference type="InterPro" id="IPR002110">
    <property type="entry name" value="Ankyrin_rpt"/>
</dbReference>
<proteinExistence type="predicted"/>
<dbReference type="Pfam" id="PF12796">
    <property type="entry name" value="Ank_2"/>
    <property type="match status" value="4"/>
</dbReference>
<dbReference type="RefSeq" id="XP_067472787.1">
    <property type="nucleotide sequence ID" value="XM_067627048.1"/>
</dbReference>
<dbReference type="PANTHER" id="PTHR10039">
    <property type="entry name" value="AMELOGENIN"/>
    <property type="match status" value="1"/>
</dbReference>
<dbReference type="AlphaFoldDB" id="A0A1L9U1G6"/>
<dbReference type="InterPro" id="IPR035994">
    <property type="entry name" value="Nucleoside_phosphorylase_sf"/>
</dbReference>
<dbReference type="GO" id="GO:0009116">
    <property type="term" value="P:nucleoside metabolic process"/>
    <property type="evidence" value="ECO:0007669"/>
    <property type="project" value="InterPro"/>
</dbReference>
<dbReference type="VEuPathDB" id="FungiDB:ASPBRDRAFT_533118"/>
<dbReference type="Proteomes" id="UP000184499">
    <property type="component" value="Unassembled WGS sequence"/>
</dbReference>
<keyword evidence="6" id="KW-1185">Reference proteome</keyword>
<evidence type="ECO:0000313" key="6">
    <source>
        <dbReference type="Proteomes" id="UP000184499"/>
    </source>
</evidence>
<gene>
    <name evidence="5" type="ORF">ASPBRDRAFT_533118</name>
</gene>
<feature type="repeat" description="ANK" evidence="2">
    <location>
        <begin position="589"/>
        <end position="621"/>
    </location>
</feature>
<dbReference type="PROSITE" id="PS50297">
    <property type="entry name" value="ANK_REP_REGION"/>
    <property type="match status" value="3"/>
</dbReference>
<organism evidence="5 6">
    <name type="scientific">Aspergillus brasiliensis (strain CBS 101740 / IMI 381727 / IBT 21946)</name>
    <dbReference type="NCBI Taxonomy" id="767769"/>
    <lineage>
        <taxon>Eukaryota</taxon>
        <taxon>Fungi</taxon>
        <taxon>Dikarya</taxon>
        <taxon>Ascomycota</taxon>
        <taxon>Pezizomycotina</taxon>
        <taxon>Eurotiomycetes</taxon>
        <taxon>Eurotiomycetidae</taxon>
        <taxon>Eurotiales</taxon>
        <taxon>Aspergillaceae</taxon>
        <taxon>Aspergillus</taxon>
        <taxon>Aspergillus subgen. Circumdati</taxon>
    </lineage>
</organism>
<name>A0A1L9U1G6_ASPBC</name>
<dbReference type="InterPro" id="IPR056884">
    <property type="entry name" value="NPHP3-like_N"/>
</dbReference>
<dbReference type="SUPFAM" id="SSF52540">
    <property type="entry name" value="P-loop containing nucleoside triphosphate hydrolases"/>
    <property type="match status" value="1"/>
</dbReference>
<dbReference type="GO" id="GO:0003824">
    <property type="term" value="F:catalytic activity"/>
    <property type="evidence" value="ECO:0007669"/>
    <property type="project" value="InterPro"/>
</dbReference>